<keyword evidence="2" id="KW-1133">Transmembrane helix</keyword>
<feature type="domain" description="Peptidase A1" evidence="3">
    <location>
        <begin position="159"/>
        <end position="505"/>
    </location>
</feature>
<accession>A0ABR1E883</accession>
<evidence type="ECO:0000256" key="2">
    <source>
        <dbReference type="SAM" id="Phobius"/>
    </source>
</evidence>
<dbReference type="PROSITE" id="PS51767">
    <property type="entry name" value="PEPTIDASE_A1"/>
    <property type="match status" value="1"/>
</dbReference>
<dbReference type="InterPro" id="IPR034164">
    <property type="entry name" value="Pepsin-like_dom"/>
</dbReference>
<gene>
    <name evidence="4" type="primary">Necator_chrV.g21038</name>
    <name evidence="4" type="ORF">RB195_016245</name>
</gene>
<dbReference type="EMBL" id="JAVFWL010000005">
    <property type="protein sequence ID" value="KAK6758897.1"/>
    <property type="molecule type" value="Genomic_DNA"/>
</dbReference>
<feature type="transmembrane region" description="Helical" evidence="2">
    <location>
        <begin position="6"/>
        <end position="23"/>
    </location>
</feature>
<keyword evidence="2" id="KW-0812">Transmembrane</keyword>
<dbReference type="SUPFAM" id="SSF50630">
    <property type="entry name" value="Acid proteases"/>
    <property type="match status" value="1"/>
</dbReference>
<dbReference type="InterPro" id="IPR021109">
    <property type="entry name" value="Peptidase_aspartic_dom_sf"/>
</dbReference>
<keyword evidence="5" id="KW-1185">Reference proteome</keyword>
<feature type="transmembrane region" description="Helical" evidence="2">
    <location>
        <begin position="89"/>
        <end position="106"/>
    </location>
</feature>
<evidence type="ECO:0000259" key="3">
    <source>
        <dbReference type="PROSITE" id="PS51767"/>
    </source>
</evidence>
<sequence>MRFAYVNILVGFVSQVVSIVRSLRAGYKFLKIRDTVVVVVVVVVAEPVMHTPLRNRNRCSNILRMWFIFCLHLLETKSTIPRNKTGMKLFWIVLLAVLSCAMAEIYEIPLEEVEPPVVKMLREGTWDAYRKKMNHWRSKLVNPQNTYSNDIYSYFDIGYVSKITVGTPDQTFRVVLDTSSADIWVVDHTCASTPLVCDDSICDQGAICEIFCPENVCCEKRLHKKRNPCRGKANFESKRSSTYQQMEGKWSFTYRSGASAEGIFGNDTVRFGEVGKKQLIVPKVKFGQALKLNDDFLDRPHDGFVGLAFSSLSFNGFVQPFEIAHQQGLVQPVFTIYMERVGGRVQNAFGGVVTFGGLDTKHCGDVIAYQPLSAPLYWKFNINNVTANGVELMGYMLDAISDSSATFITSYPSNIEILAKALKAKPSEDALYYIDCKADASISIGIGNQVYQIDGKNLIINVADNSYIKKSFLFFLNSEKKLSAFAPTSSIVTVVFEQEKKEAEI</sequence>
<evidence type="ECO:0000313" key="4">
    <source>
        <dbReference type="EMBL" id="KAK6758897.1"/>
    </source>
</evidence>
<reference evidence="4 5" key="1">
    <citation type="submission" date="2023-08" db="EMBL/GenBank/DDBJ databases">
        <title>A Necator americanus chromosomal reference genome.</title>
        <authorList>
            <person name="Ilik V."/>
            <person name="Petrzelkova K.J."/>
            <person name="Pardy F."/>
            <person name="Fuh T."/>
            <person name="Niatou-Singa F.S."/>
            <person name="Gouil Q."/>
            <person name="Baker L."/>
            <person name="Ritchie M.E."/>
            <person name="Jex A.R."/>
            <person name="Gazzola D."/>
            <person name="Li H."/>
            <person name="Toshio Fujiwara R."/>
            <person name="Zhan B."/>
            <person name="Aroian R.V."/>
            <person name="Pafco B."/>
            <person name="Schwarz E.M."/>
        </authorList>
    </citation>
    <scope>NUCLEOTIDE SEQUENCE [LARGE SCALE GENOMIC DNA]</scope>
    <source>
        <strain evidence="4 5">Aroian</strain>
        <tissue evidence="4">Whole animal</tissue>
    </source>
</reference>
<evidence type="ECO:0000313" key="5">
    <source>
        <dbReference type="Proteomes" id="UP001303046"/>
    </source>
</evidence>
<proteinExistence type="inferred from homology"/>
<comment type="similarity">
    <text evidence="1">Belongs to the peptidase A1 family.</text>
</comment>
<dbReference type="Pfam" id="PF00026">
    <property type="entry name" value="Asp"/>
    <property type="match status" value="1"/>
</dbReference>
<dbReference type="Proteomes" id="UP001303046">
    <property type="component" value="Unassembled WGS sequence"/>
</dbReference>
<comment type="caution">
    <text evidence="4">The sequence shown here is derived from an EMBL/GenBank/DDBJ whole genome shotgun (WGS) entry which is preliminary data.</text>
</comment>
<dbReference type="CDD" id="cd05471">
    <property type="entry name" value="pepsin_like"/>
    <property type="match status" value="1"/>
</dbReference>
<dbReference type="Gene3D" id="2.40.70.10">
    <property type="entry name" value="Acid Proteases"/>
    <property type="match status" value="2"/>
</dbReference>
<dbReference type="PRINTS" id="PR00792">
    <property type="entry name" value="PEPSIN"/>
</dbReference>
<name>A0ABR1E883_NECAM</name>
<protein>
    <recommendedName>
        <fullName evidence="3">Peptidase A1 domain-containing protein</fullName>
    </recommendedName>
</protein>
<organism evidence="4 5">
    <name type="scientific">Necator americanus</name>
    <name type="common">Human hookworm</name>
    <dbReference type="NCBI Taxonomy" id="51031"/>
    <lineage>
        <taxon>Eukaryota</taxon>
        <taxon>Metazoa</taxon>
        <taxon>Ecdysozoa</taxon>
        <taxon>Nematoda</taxon>
        <taxon>Chromadorea</taxon>
        <taxon>Rhabditida</taxon>
        <taxon>Rhabditina</taxon>
        <taxon>Rhabditomorpha</taxon>
        <taxon>Strongyloidea</taxon>
        <taxon>Ancylostomatidae</taxon>
        <taxon>Bunostominae</taxon>
        <taxon>Necator</taxon>
    </lineage>
</organism>
<evidence type="ECO:0000256" key="1">
    <source>
        <dbReference type="ARBA" id="ARBA00007447"/>
    </source>
</evidence>
<dbReference type="InterPro" id="IPR033121">
    <property type="entry name" value="PEPTIDASE_A1"/>
</dbReference>
<dbReference type="PANTHER" id="PTHR47966">
    <property type="entry name" value="BETA-SITE APP-CLEAVING ENZYME, ISOFORM A-RELATED"/>
    <property type="match status" value="1"/>
</dbReference>
<keyword evidence="2" id="KW-0472">Membrane</keyword>
<dbReference type="InterPro" id="IPR001461">
    <property type="entry name" value="Aspartic_peptidase_A1"/>
</dbReference>
<dbReference type="PANTHER" id="PTHR47966:SF45">
    <property type="entry name" value="PEPTIDASE A1 DOMAIN-CONTAINING PROTEIN"/>
    <property type="match status" value="1"/>
</dbReference>